<dbReference type="GO" id="GO:0016810">
    <property type="term" value="F:hydrolase activity, acting on carbon-nitrogen (but not peptide) bonds"/>
    <property type="evidence" value="ECO:0007669"/>
    <property type="project" value="InterPro"/>
</dbReference>
<proteinExistence type="predicted"/>
<evidence type="ECO:0000259" key="2">
    <source>
        <dbReference type="PROSITE" id="PS51677"/>
    </source>
</evidence>
<gene>
    <name evidence="3" type="ORF">B5M42_01050</name>
</gene>
<reference evidence="3 4" key="1">
    <citation type="submission" date="2017-03" db="EMBL/GenBank/DDBJ databases">
        <title>Isolation of Levoglucosan Utilizing Bacteria.</title>
        <authorList>
            <person name="Arya A.S."/>
        </authorList>
    </citation>
    <scope>NUCLEOTIDE SEQUENCE [LARGE SCALE GENOMIC DNA]</scope>
    <source>
        <strain evidence="3 4">MEC069</strain>
    </source>
</reference>
<dbReference type="CDD" id="cd10959">
    <property type="entry name" value="CE4_NodB_like_3"/>
    <property type="match status" value="1"/>
</dbReference>
<keyword evidence="4" id="KW-1185">Reference proteome</keyword>
<dbReference type="SUPFAM" id="SSF88713">
    <property type="entry name" value="Glycoside hydrolase/deacetylase"/>
    <property type="match status" value="1"/>
</dbReference>
<dbReference type="Proteomes" id="UP000298246">
    <property type="component" value="Unassembled WGS sequence"/>
</dbReference>
<dbReference type="InterPro" id="IPR050248">
    <property type="entry name" value="Polysacc_deacetylase_ArnD"/>
</dbReference>
<keyword evidence="1" id="KW-0812">Transmembrane</keyword>
<dbReference type="InterPro" id="IPR002509">
    <property type="entry name" value="NODB_dom"/>
</dbReference>
<dbReference type="PANTHER" id="PTHR10587:SF137">
    <property type="entry name" value="4-DEOXY-4-FORMAMIDO-L-ARABINOSE-PHOSPHOUNDECAPRENOL DEFORMYLASE ARND-RELATED"/>
    <property type="match status" value="1"/>
</dbReference>
<accession>A0A4Y8QB25</accession>
<evidence type="ECO:0000256" key="1">
    <source>
        <dbReference type="SAM" id="Phobius"/>
    </source>
</evidence>
<dbReference type="InterPro" id="IPR011330">
    <property type="entry name" value="Glyco_hydro/deAcase_b/a-brl"/>
</dbReference>
<keyword evidence="1" id="KW-0472">Membrane</keyword>
<evidence type="ECO:0000313" key="4">
    <source>
        <dbReference type="Proteomes" id="UP000298246"/>
    </source>
</evidence>
<organism evidence="3 4">
    <name type="scientific">Paenibacillus athensensis</name>
    <dbReference type="NCBI Taxonomy" id="1967502"/>
    <lineage>
        <taxon>Bacteria</taxon>
        <taxon>Bacillati</taxon>
        <taxon>Bacillota</taxon>
        <taxon>Bacilli</taxon>
        <taxon>Bacillales</taxon>
        <taxon>Paenibacillaceae</taxon>
        <taxon>Paenibacillus</taxon>
    </lineage>
</organism>
<dbReference type="Pfam" id="PF01522">
    <property type="entry name" value="Polysacc_deac_1"/>
    <property type="match status" value="1"/>
</dbReference>
<feature type="transmembrane region" description="Helical" evidence="1">
    <location>
        <begin position="12"/>
        <end position="32"/>
    </location>
</feature>
<comment type="caution">
    <text evidence="3">The sequence shown here is derived from an EMBL/GenBank/DDBJ whole genome shotgun (WGS) entry which is preliminary data.</text>
</comment>
<dbReference type="Gene3D" id="3.20.20.370">
    <property type="entry name" value="Glycoside hydrolase/deacetylase"/>
    <property type="match status" value="1"/>
</dbReference>
<evidence type="ECO:0000313" key="3">
    <source>
        <dbReference type="EMBL" id="TFE91859.1"/>
    </source>
</evidence>
<keyword evidence="1" id="KW-1133">Transmembrane helix</keyword>
<protein>
    <submittedName>
        <fullName evidence="3">Polysaccharide deacetylase family protein</fullName>
    </submittedName>
</protein>
<name>A0A4Y8QB25_9BACL</name>
<dbReference type="GO" id="GO:0005975">
    <property type="term" value="P:carbohydrate metabolic process"/>
    <property type="evidence" value="ECO:0007669"/>
    <property type="project" value="InterPro"/>
</dbReference>
<sequence>MILSFSWLKLGGFAAIFFSVYTLLPTLIVRLCKFGVPPRGQSRAGIALTFDDGPDPAHTPQLLDLLRRHQIKATFFVLGSKASQHPELIRRMHREGHLIGIHNYEHWTNALLTPRRVRRQLEKTAQIIERLTGAAPVHYRPPWGVINVFDLLLLKRFRLVLWSLMVGDWRCRGGKDQLRAKLLTKLKNGDVLVLHDSGQTLGAERDAPAYMLEALRDVLDESRQRGYTFLRIDETCG</sequence>
<dbReference type="PANTHER" id="PTHR10587">
    <property type="entry name" value="GLYCOSYL TRANSFERASE-RELATED"/>
    <property type="match status" value="1"/>
</dbReference>
<dbReference type="RefSeq" id="WP_134748776.1">
    <property type="nucleotide sequence ID" value="NZ_MYFO02000001.1"/>
</dbReference>
<feature type="domain" description="NodB homology" evidence="2">
    <location>
        <begin position="44"/>
        <end position="230"/>
    </location>
</feature>
<dbReference type="OrthoDB" id="2649545at2"/>
<dbReference type="AlphaFoldDB" id="A0A4Y8QB25"/>
<dbReference type="PROSITE" id="PS51677">
    <property type="entry name" value="NODB"/>
    <property type="match status" value="1"/>
</dbReference>
<dbReference type="EMBL" id="MYFO01000001">
    <property type="protein sequence ID" value="TFE91859.1"/>
    <property type="molecule type" value="Genomic_DNA"/>
</dbReference>